<dbReference type="Pfam" id="PF00501">
    <property type="entry name" value="AMP-binding"/>
    <property type="match status" value="1"/>
</dbReference>
<keyword evidence="3" id="KW-0443">Lipid metabolism</keyword>
<sequence>MEEGHISSALRIKHALFDHLVFAKLRAVMGGNVDAAISGGAPLGERLGHFYRGAGVRVLEGYGLTETTAGATLNLTQSSKVGSVGRPLPGTTVKIADDGEVLIKGPIVMRGYWQNDAANKEVFTEDGYFRSGDLGKLDDNGFLYIVGRKKELIVTSGGKNVAPAPLEDRLRAHPLVSQCVVVGDNKPYIAALITVDADAIKGWAATNNKGGATVADLANDPALIAVIQTAVDEANKSVSKAESIRKFKILPVDFSIAGGQLTAKMSIKRHVVQKEFANEIESLYN</sequence>
<dbReference type="Gene3D" id="3.30.300.30">
    <property type="match status" value="1"/>
</dbReference>
<keyword evidence="2" id="KW-0276">Fatty acid metabolism</keyword>
<dbReference type="InterPro" id="IPR045851">
    <property type="entry name" value="AMP-bd_C_sf"/>
</dbReference>
<dbReference type="Gene3D" id="3.40.50.12780">
    <property type="entry name" value="N-terminal domain of ligase-like"/>
    <property type="match status" value="1"/>
</dbReference>
<reference evidence="6" key="1">
    <citation type="submission" date="2020-05" db="EMBL/GenBank/DDBJ databases">
        <authorList>
            <person name="Chiriac C."/>
            <person name="Salcher M."/>
            <person name="Ghai R."/>
            <person name="Kavagutti S V."/>
        </authorList>
    </citation>
    <scope>NUCLEOTIDE SEQUENCE</scope>
</reference>
<evidence type="ECO:0000256" key="4">
    <source>
        <dbReference type="ARBA" id="ARBA00024484"/>
    </source>
</evidence>
<dbReference type="SUPFAM" id="SSF56801">
    <property type="entry name" value="Acetyl-CoA synthetase-like"/>
    <property type="match status" value="1"/>
</dbReference>
<dbReference type="GO" id="GO:0016020">
    <property type="term" value="C:membrane"/>
    <property type="evidence" value="ECO:0007669"/>
    <property type="project" value="TreeGrafter"/>
</dbReference>
<dbReference type="Pfam" id="PF23562">
    <property type="entry name" value="AMP-binding_C_3"/>
    <property type="match status" value="1"/>
</dbReference>
<dbReference type="GO" id="GO:0004467">
    <property type="term" value="F:long-chain fatty acid-CoA ligase activity"/>
    <property type="evidence" value="ECO:0007669"/>
    <property type="project" value="UniProtKB-EC"/>
</dbReference>
<organism evidence="6">
    <name type="scientific">freshwater metagenome</name>
    <dbReference type="NCBI Taxonomy" id="449393"/>
    <lineage>
        <taxon>unclassified sequences</taxon>
        <taxon>metagenomes</taxon>
        <taxon>ecological metagenomes</taxon>
    </lineage>
</organism>
<dbReference type="PANTHER" id="PTHR43272">
    <property type="entry name" value="LONG-CHAIN-FATTY-ACID--COA LIGASE"/>
    <property type="match status" value="1"/>
</dbReference>
<evidence type="ECO:0000313" key="6">
    <source>
        <dbReference type="EMBL" id="CAB5059557.1"/>
    </source>
</evidence>
<dbReference type="GO" id="GO:0005783">
    <property type="term" value="C:endoplasmic reticulum"/>
    <property type="evidence" value="ECO:0007669"/>
    <property type="project" value="TreeGrafter"/>
</dbReference>
<evidence type="ECO:0000256" key="3">
    <source>
        <dbReference type="ARBA" id="ARBA00023098"/>
    </source>
</evidence>
<keyword evidence="1" id="KW-0436">Ligase</keyword>
<evidence type="ECO:0000256" key="1">
    <source>
        <dbReference type="ARBA" id="ARBA00022598"/>
    </source>
</evidence>
<evidence type="ECO:0000259" key="5">
    <source>
        <dbReference type="Pfam" id="PF00501"/>
    </source>
</evidence>
<dbReference type="EMBL" id="CAFBQS010000017">
    <property type="protein sequence ID" value="CAB5059557.1"/>
    <property type="molecule type" value="Genomic_DNA"/>
</dbReference>
<protein>
    <submittedName>
        <fullName evidence="6">Unannotated protein</fullName>
    </submittedName>
</protein>
<proteinExistence type="predicted"/>
<evidence type="ECO:0000256" key="2">
    <source>
        <dbReference type="ARBA" id="ARBA00022832"/>
    </source>
</evidence>
<feature type="domain" description="AMP-dependent synthetase/ligase" evidence="5">
    <location>
        <begin position="25"/>
        <end position="113"/>
    </location>
</feature>
<dbReference type="AlphaFoldDB" id="A0A6J7U493"/>
<dbReference type="InterPro" id="IPR042099">
    <property type="entry name" value="ANL_N_sf"/>
</dbReference>
<comment type="catalytic activity">
    <reaction evidence="4">
        <text>a long-chain fatty acid + ATP + CoA = a long-chain fatty acyl-CoA + AMP + diphosphate</text>
        <dbReference type="Rhea" id="RHEA:15421"/>
        <dbReference type="ChEBI" id="CHEBI:30616"/>
        <dbReference type="ChEBI" id="CHEBI:33019"/>
        <dbReference type="ChEBI" id="CHEBI:57287"/>
        <dbReference type="ChEBI" id="CHEBI:57560"/>
        <dbReference type="ChEBI" id="CHEBI:83139"/>
        <dbReference type="ChEBI" id="CHEBI:456215"/>
        <dbReference type="EC" id="6.2.1.3"/>
    </reaction>
    <physiologicalReaction direction="left-to-right" evidence="4">
        <dbReference type="Rhea" id="RHEA:15422"/>
    </physiologicalReaction>
</comment>
<accession>A0A6J7U493</accession>
<name>A0A6J7U493_9ZZZZ</name>
<dbReference type="InterPro" id="IPR000873">
    <property type="entry name" value="AMP-dep_synth/lig_dom"/>
</dbReference>
<gene>
    <name evidence="6" type="ORF">UFOPK4366_00202</name>
</gene>
<dbReference type="PANTHER" id="PTHR43272:SF32">
    <property type="entry name" value="AMP-DEPENDENT SYNTHETASE_LIGASE DOMAIN-CONTAINING PROTEIN"/>
    <property type="match status" value="1"/>
</dbReference>